<dbReference type="InterPro" id="IPR016163">
    <property type="entry name" value="Ald_DH_C"/>
</dbReference>
<dbReference type="PROSITE" id="PS00687">
    <property type="entry name" value="ALDEHYDE_DEHYDR_GLU"/>
    <property type="match status" value="1"/>
</dbReference>
<protein>
    <submittedName>
        <fullName evidence="6">Betaine-aldehyde dehydrogenase</fullName>
    </submittedName>
</protein>
<dbReference type="FunFam" id="3.40.605.10:FF:000007">
    <property type="entry name" value="NAD/NADP-dependent betaine aldehyde dehydrogenase"/>
    <property type="match status" value="1"/>
</dbReference>
<accession>A0A660LFE1</accession>
<dbReference type="PANTHER" id="PTHR11699">
    <property type="entry name" value="ALDEHYDE DEHYDROGENASE-RELATED"/>
    <property type="match status" value="1"/>
</dbReference>
<dbReference type="EMBL" id="RBIL01000001">
    <property type="protein sequence ID" value="RKQ93289.1"/>
    <property type="molecule type" value="Genomic_DNA"/>
</dbReference>
<feature type="active site" evidence="3">
    <location>
        <position position="235"/>
    </location>
</feature>
<name>A0A660LFE1_9ACTN</name>
<dbReference type="InterPro" id="IPR029510">
    <property type="entry name" value="Ald_DH_CS_GLU"/>
</dbReference>
<dbReference type="Pfam" id="PF00171">
    <property type="entry name" value="Aldedh"/>
    <property type="match status" value="1"/>
</dbReference>
<keyword evidence="2 4" id="KW-0560">Oxidoreductase</keyword>
<evidence type="ECO:0000313" key="6">
    <source>
        <dbReference type="EMBL" id="RKQ93289.1"/>
    </source>
</evidence>
<dbReference type="AlphaFoldDB" id="A0A660LFE1"/>
<evidence type="ECO:0000313" key="7">
    <source>
        <dbReference type="Proteomes" id="UP000278962"/>
    </source>
</evidence>
<dbReference type="InterPro" id="IPR016162">
    <property type="entry name" value="Ald_DH_N"/>
</dbReference>
<dbReference type="Gene3D" id="3.40.309.10">
    <property type="entry name" value="Aldehyde Dehydrogenase, Chain A, domain 2"/>
    <property type="match status" value="1"/>
</dbReference>
<proteinExistence type="inferred from homology"/>
<dbReference type="InterPro" id="IPR016160">
    <property type="entry name" value="Ald_DH_CS_CYS"/>
</dbReference>
<dbReference type="Proteomes" id="UP000278962">
    <property type="component" value="Unassembled WGS sequence"/>
</dbReference>
<evidence type="ECO:0000259" key="5">
    <source>
        <dbReference type="Pfam" id="PF00171"/>
    </source>
</evidence>
<evidence type="ECO:0000256" key="3">
    <source>
        <dbReference type="PROSITE-ProRule" id="PRU10007"/>
    </source>
</evidence>
<evidence type="ECO:0000256" key="4">
    <source>
        <dbReference type="RuleBase" id="RU003345"/>
    </source>
</evidence>
<organism evidence="6 7">
    <name type="scientific">Solirubrobacter pauli</name>
    <dbReference type="NCBI Taxonomy" id="166793"/>
    <lineage>
        <taxon>Bacteria</taxon>
        <taxon>Bacillati</taxon>
        <taxon>Actinomycetota</taxon>
        <taxon>Thermoleophilia</taxon>
        <taxon>Solirubrobacterales</taxon>
        <taxon>Solirubrobacteraceae</taxon>
        <taxon>Solirubrobacter</taxon>
    </lineage>
</organism>
<keyword evidence="7" id="KW-1185">Reference proteome</keyword>
<dbReference type="SUPFAM" id="SSF53720">
    <property type="entry name" value="ALDH-like"/>
    <property type="match status" value="1"/>
</dbReference>
<reference evidence="6 7" key="1">
    <citation type="submission" date="2018-10" db="EMBL/GenBank/DDBJ databases">
        <title>Genomic Encyclopedia of Archaeal and Bacterial Type Strains, Phase II (KMG-II): from individual species to whole genera.</title>
        <authorList>
            <person name="Goeker M."/>
        </authorList>
    </citation>
    <scope>NUCLEOTIDE SEQUENCE [LARGE SCALE GENOMIC DNA]</scope>
    <source>
        <strain evidence="6 7">DSM 14954</strain>
    </source>
</reference>
<dbReference type="InterPro" id="IPR015590">
    <property type="entry name" value="Aldehyde_DH_dom"/>
</dbReference>
<evidence type="ECO:0000256" key="1">
    <source>
        <dbReference type="ARBA" id="ARBA00009986"/>
    </source>
</evidence>
<dbReference type="GO" id="GO:0016620">
    <property type="term" value="F:oxidoreductase activity, acting on the aldehyde or oxo group of donors, NAD or NADP as acceptor"/>
    <property type="evidence" value="ECO:0007669"/>
    <property type="project" value="InterPro"/>
</dbReference>
<gene>
    <name evidence="6" type="ORF">C8N24_3150</name>
</gene>
<feature type="domain" description="Aldehyde dehydrogenase" evidence="5">
    <location>
        <begin position="9"/>
        <end position="460"/>
    </location>
</feature>
<dbReference type="Gene3D" id="3.40.605.10">
    <property type="entry name" value="Aldehyde Dehydrogenase, Chain A, domain 1"/>
    <property type="match status" value="1"/>
</dbReference>
<comment type="similarity">
    <text evidence="1 4">Belongs to the aldehyde dehydrogenase family.</text>
</comment>
<dbReference type="InterPro" id="IPR016161">
    <property type="entry name" value="Ald_DH/histidinol_DH"/>
</dbReference>
<evidence type="ECO:0000256" key="2">
    <source>
        <dbReference type="ARBA" id="ARBA00023002"/>
    </source>
</evidence>
<dbReference type="PROSITE" id="PS00070">
    <property type="entry name" value="ALDEHYDE_DEHYDR_CYS"/>
    <property type="match status" value="1"/>
</dbReference>
<comment type="caution">
    <text evidence="6">The sequence shown here is derived from an EMBL/GenBank/DDBJ whole genome shotgun (WGS) entry which is preliminary data.</text>
</comment>
<sequence>MPDTPGMVIEVENPSRREVIATVPRHDADDVDRAVRAAAAAFPAWRARPARDRGTLLLRIAEDLSAIGEELARTIAAETGNAIRTQARGEAATAADVFRYFGGVASEQKGEVLPMGDALLSYTVREPLGVVAAIVPWNAPVLLASLKVAMALCTGNTLVLKPAEDAPLGVLQMADVCWRHLPEGVLNVVTGYGEETGGALLNHPGIAKITFTGSTEVGRIAMRAAAERILPVSLELGGKAPAIVYPDSDDDATVQHVITAMRFARQGQSCTAGSRLFVHASIFEDFTARLASALEALVVGDALDDASDIGSLINGTQDARVCAYVQEALDQGATALTGGLPGARPGYQVPPTVLTGVDQSWRVAREEVFGPVLVALPWTDEDEVIRWANDTHYGLAAFVFAKDIDRALRAAHAIEAGWVQVNRSGGQLPGMSYGGKKLSGLGSEYSIEGALESFTQRKSITVGLS</sequence>
<dbReference type="OrthoDB" id="6882680at2"/>